<evidence type="ECO:0000256" key="3">
    <source>
        <dbReference type="ARBA" id="ARBA00022692"/>
    </source>
</evidence>
<comment type="subcellular location">
    <subcellularLocation>
        <location evidence="1">Membrane</location>
        <topology evidence="1">Multi-pass membrane protein</topology>
    </subcellularLocation>
</comment>
<feature type="transmembrane region" description="Helical" evidence="8">
    <location>
        <begin position="249"/>
        <end position="268"/>
    </location>
</feature>
<evidence type="ECO:0000256" key="2">
    <source>
        <dbReference type="ARBA" id="ARBA00006434"/>
    </source>
</evidence>
<evidence type="ECO:0000256" key="4">
    <source>
        <dbReference type="ARBA" id="ARBA00022989"/>
    </source>
</evidence>
<name>A0ABD0LAK9_9CAEN</name>
<organism evidence="9 10">
    <name type="scientific">Batillaria attramentaria</name>
    <dbReference type="NCBI Taxonomy" id="370345"/>
    <lineage>
        <taxon>Eukaryota</taxon>
        <taxon>Metazoa</taxon>
        <taxon>Spiralia</taxon>
        <taxon>Lophotrochozoa</taxon>
        <taxon>Mollusca</taxon>
        <taxon>Gastropoda</taxon>
        <taxon>Caenogastropoda</taxon>
        <taxon>Sorbeoconcha</taxon>
        <taxon>Cerithioidea</taxon>
        <taxon>Batillariidae</taxon>
        <taxon>Batillaria</taxon>
    </lineage>
</organism>
<evidence type="ECO:0000313" key="9">
    <source>
        <dbReference type="EMBL" id="KAK7496562.1"/>
    </source>
</evidence>
<keyword evidence="10" id="KW-1185">Reference proteome</keyword>
<feature type="compositionally biased region" description="Acidic residues" evidence="7">
    <location>
        <begin position="549"/>
        <end position="567"/>
    </location>
</feature>
<dbReference type="InterPro" id="IPR038377">
    <property type="entry name" value="Na/Glc_symporter_sf"/>
</dbReference>
<dbReference type="PANTHER" id="PTHR11819">
    <property type="entry name" value="SOLUTE CARRIER FAMILY 5"/>
    <property type="match status" value="1"/>
</dbReference>
<feature type="transmembrane region" description="Helical" evidence="8">
    <location>
        <begin position="289"/>
        <end position="308"/>
    </location>
</feature>
<gene>
    <name evidence="9" type="ORF">BaRGS_00012214</name>
</gene>
<evidence type="ECO:0000256" key="1">
    <source>
        <dbReference type="ARBA" id="ARBA00004141"/>
    </source>
</evidence>
<keyword evidence="3 8" id="KW-0812">Transmembrane</keyword>
<dbReference type="PANTHER" id="PTHR11819:SF195">
    <property type="entry name" value="SODIUM_GLUCOSE COTRANSPORTER 4"/>
    <property type="match status" value="1"/>
</dbReference>
<feature type="transmembrane region" description="Helical" evidence="8">
    <location>
        <begin position="506"/>
        <end position="528"/>
    </location>
</feature>
<proteinExistence type="inferred from homology"/>
<dbReference type="Gene3D" id="1.20.1730.10">
    <property type="entry name" value="Sodium/glucose cotransporter"/>
    <property type="match status" value="1"/>
</dbReference>
<evidence type="ECO:0000256" key="5">
    <source>
        <dbReference type="ARBA" id="ARBA00023136"/>
    </source>
</evidence>
<keyword evidence="4 8" id="KW-1133">Transmembrane helix</keyword>
<dbReference type="EMBL" id="JACVVK020000066">
    <property type="protein sequence ID" value="KAK7496562.1"/>
    <property type="molecule type" value="Genomic_DNA"/>
</dbReference>
<dbReference type="PROSITE" id="PS00456">
    <property type="entry name" value="NA_SOLUT_SYMP_1"/>
    <property type="match status" value="1"/>
</dbReference>
<feature type="transmembrane region" description="Helical" evidence="8">
    <location>
        <begin position="462"/>
        <end position="486"/>
    </location>
</feature>
<feature type="transmembrane region" description="Helical" evidence="8">
    <location>
        <begin position="153"/>
        <end position="180"/>
    </location>
</feature>
<evidence type="ECO:0000256" key="8">
    <source>
        <dbReference type="SAM" id="Phobius"/>
    </source>
</evidence>
<dbReference type="InterPro" id="IPR001734">
    <property type="entry name" value="Na/solute_symporter"/>
</dbReference>
<sequence length="638" mass="70731">MVEELATGDYIAIAVYFALVLAVGLWTPNRDSATGYFLAGKDMHWIPVGASIFASNVGAPMFIGLAGTAAASGMAVAIYEWHAVFLLIGLGWVFLPVYVASGAFTMPEYLKKRFGGKRLRIYMSFLALFLYVLTKISAEIYSGAIFMQQLLGWNLYLCVIVILAVTAIYTAVGGLAAVIYTRHAADYSSPDCCLHSHGVLWRWGGWEAMMEKYKVAAANYTLADPANYSCGLPRDDYMHIWRDPVTGDIPWTGAVFGLTTLGLWVWCADQLMIGGTDVRTRSQEHDSRQGGLCVGGSLKVLSFFLFILPGMMSRVLFPDDIACADPDLCDEICGNRAGCTNIAYPLLVLRKMPIGLRGVMLAALLAALMSSLTSIFNSASSMFTMDIWRRFRRRASQHELMIVGRACVLVEVGISILWLPILQAAQSGQLWSYLQAVSSYTAPPWCCIFLMAIFWTRTTEAGAFWGLMISLVVGLIRMIMDFALPAPFCGSKEEDPRPDVLKKVNFLHFAIILSGVSVISTVVISLLTEPRPPEKLRRVTWWTRHDPLDPEETESEDDFAQDEEEKEPEIRKKTIGRKLYNWACGIDDKPKPKLTPEQKAAIKRKMTSLHEHPAASRLTTAGAITIACITTFLLGFFY</sequence>
<dbReference type="NCBIfam" id="TIGR00813">
    <property type="entry name" value="sss"/>
    <property type="match status" value="1"/>
</dbReference>
<evidence type="ECO:0000313" key="10">
    <source>
        <dbReference type="Proteomes" id="UP001519460"/>
    </source>
</evidence>
<feature type="transmembrane region" description="Helical" evidence="8">
    <location>
        <begin position="83"/>
        <end position="101"/>
    </location>
</feature>
<feature type="transmembrane region" description="Helical" evidence="8">
    <location>
        <begin position="614"/>
        <end position="637"/>
    </location>
</feature>
<feature type="transmembrane region" description="Helical" evidence="8">
    <location>
        <begin position="433"/>
        <end position="455"/>
    </location>
</feature>
<feature type="transmembrane region" description="Helical" evidence="8">
    <location>
        <begin position="7"/>
        <end position="26"/>
    </location>
</feature>
<comment type="caution">
    <text evidence="9">The sequence shown here is derived from an EMBL/GenBank/DDBJ whole genome shotgun (WGS) entry which is preliminary data.</text>
</comment>
<evidence type="ECO:0000256" key="6">
    <source>
        <dbReference type="RuleBase" id="RU362091"/>
    </source>
</evidence>
<feature type="transmembrane region" description="Helical" evidence="8">
    <location>
        <begin position="400"/>
        <end position="421"/>
    </location>
</feature>
<dbReference type="PROSITE" id="PS50283">
    <property type="entry name" value="NA_SOLUT_SYMP_3"/>
    <property type="match status" value="1"/>
</dbReference>
<dbReference type="AlphaFoldDB" id="A0ABD0LAK9"/>
<dbReference type="Proteomes" id="UP001519460">
    <property type="component" value="Unassembled WGS sequence"/>
</dbReference>
<dbReference type="GO" id="GO:0016020">
    <property type="term" value="C:membrane"/>
    <property type="evidence" value="ECO:0007669"/>
    <property type="project" value="UniProtKB-SubCell"/>
</dbReference>
<evidence type="ECO:0000256" key="7">
    <source>
        <dbReference type="SAM" id="MobiDB-lite"/>
    </source>
</evidence>
<keyword evidence="5 8" id="KW-0472">Membrane</keyword>
<reference evidence="9 10" key="1">
    <citation type="journal article" date="2023" name="Sci. Data">
        <title>Genome assembly of the Korean intertidal mud-creeper Batillaria attramentaria.</title>
        <authorList>
            <person name="Patra A.K."/>
            <person name="Ho P.T."/>
            <person name="Jun S."/>
            <person name="Lee S.J."/>
            <person name="Kim Y."/>
            <person name="Won Y.J."/>
        </authorList>
    </citation>
    <scope>NUCLEOTIDE SEQUENCE [LARGE SCALE GENOMIC DNA]</scope>
    <source>
        <strain evidence="9">Wonlab-2016</strain>
    </source>
</reference>
<feature type="transmembrane region" description="Helical" evidence="8">
    <location>
        <begin position="354"/>
        <end position="379"/>
    </location>
</feature>
<feature type="region of interest" description="Disordered" evidence="7">
    <location>
        <begin position="547"/>
        <end position="568"/>
    </location>
</feature>
<dbReference type="InterPro" id="IPR018212">
    <property type="entry name" value="Na/solute_symporter_CS"/>
</dbReference>
<accession>A0ABD0LAK9</accession>
<protein>
    <recommendedName>
        <fullName evidence="11">Sodium/glucose cotransporter 4</fullName>
    </recommendedName>
</protein>
<dbReference type="Pfam" id="PF00474">
    <property type="entry name" value="SSF"/>
    <property type="match status" value="1"/>
</dbReference>
<feature type="transmembrane region" description="Helical" evidence="8">
    <location>
        <begin position="46"/>
        <end position="71"/>
    </location>
</feature>
<comment type="similarity">
    <text evidence="2 6">Belongs to the sodium:solute symporter (SSF) (TC 2.A.21) family.</text>
</comment>
<evidence type="ECO:0008006" key="11">
    <source>
        <dbReference type="Google" id="ProtNLM"/>
    </source>
</evidence>
<feature type="transmembrane region" description="Helical" evidence="8">
    <location>
        <begin position="121"/>
        <end position="141"/>
    </location>
</feature>